<dbReference type="AlphaFoldDB" id="A0A0C9N9Y9"/>
<accession>A0A0C9N9Y9</accession>
<protein>
    <submittedName>
        <fullName evidence="2">Uncharacterized protein</fullName>
    </submittedName>
</protein>
<feature type="signal peptide" evidence="1">
    <location>
        <begin position="1"/>
        <end position="20"/>
    </location>
</feature>
<reference evidence="2" key="1">
    <citation type="submission" date="2014-09" db="EMBL/GenBank/DDBJ databases">
        <title>Draft genome sequence of an oleaginous Mucoromycotina fungus Mucor ambiguus NBRC6742.</title>
        <authorList>
            <person name="Takeda I."/>
            <person name="Yamane N."/>
            <person name="Morita T."/>
            <person name="Tamano K."/>
            <person name="Machida M."/>
            <person name="Baker S."/>
            <person name="Koike H."/>
        </authorList>
    </citation>
    <scope>NUCLEOTIDE SEQUENCE</scope>
    <source>
        <strain evidence="2">NBRC 6742</strain>
    </source>
</reference>
<dbReference type="Proteomes" id="UP000053815">
    <property type="component" value="Unassembled WGS sequence"/>
</dbReference>
<proteinExistence type="predicted"/>
<name>A0A0C9N9Y9_9FUNG</name>
<keyword evidence="3" id="KW-1185">Reference proteome</keyword>
<evidence type="ECO:0000313" key="2">
    <source>
        <dbReference type="EMBL" id="GAN11588.1"/>
    </source>
</evidence>
<evidence type="ECO:0000313" key="3">
    <source>
        <dbReference type="Proteomes" id="UP000053815"/>
    </source>
</evidence>
<feature type="chain" id="PRO_5002200097" evidence="1">
    <location>
        <begin position="21"/>
        <end position="130"/>
    </location>
</feature>
<keyword evidence="1" id="KW-0732">Signal</keyword>
<dbReference type="EMBL" id="DF837020">
    <property type="protein sequence ID" value="GAN11588.1"/>
    <property type="molecule type" value="Genomic_DNA"/>
</dbReference>
<gene>
    <name evidence="2" type="ORF">MAM1_0731d11161</name>
</gene>
<evidence type="ECO:0000256" key="1">
    <source>
        <dbReference type="SAM" id="SignalP"/>
    </source>
</evidence>
<sequence>MQLTLIAAALLTNTGYYVLAAPANATVTSVNTTMATTDAPMATLNATILSDNTTAISTPTATNPSWAAQVSPIFPNMAVSPDAQPYINNGSIDINATLSRETLNLKNYPETWKTPDPKHPEVQAMVARLN</sequence>
<organism evidence="2">
    <name type="scientific">Mucor ambiguus</name>
    <dbReference type="NCBI Taxonomy" id="91626"/>
    <lineage>
        <taxon>Eukaryota</taxon>
        <taxon>Fungi</taxon>
        <taxon>Fungi incertae sedis</taxon>
        <taxon>Mucoromycota</taxon>
        <taxon>Mucoromycotina</taxon>
        <taxon>Mucoromycetes</taxon>
        <taxon>Mucorales</taxon>
        <taxon>Mucorineae</taxon>
        <taxon>Mucoraceae</taxon>
        <taxon>Mucor</taxon>
    </lineage>
</organism>